<dbReference type="InterPro" id="IPR000805">
    <property type="entry name" value="Glyco_hydro_26"/>
</dbReference>
<feature type="signal peptide" evidence="5">
    <location>
        <begin position="1"/>
        <end position="23"/>
    </location>
</feature>
<organism evidence="7 8">
    <name type="scientific">Leucothrix arctica</name>
    <dbReference type="NCBI Taxonomy" id="1481894"/>
    <lineage>
        <taxon>Bacteria</taxon>
        <taxon>Pseudomonadati</taxon>
        <taxon>Pseudomonadota</taxon>
        <taxon>Gammaproteobacteria</taxon>
        <taxon>Thiotrichales</taxon>
        <taxon>Thiotrichaceae</taxon>
        <taxon>Leucothrix</taxon>
    </lineage>
</organism>
<dbReference type="GO" id="GO:0006080">
    <property type="term" value="P:substituted mannan metabolic process"/>
    <property type="evidence" value="ECO:0007669"/>
    <property type="project" value="InterPro"/>
</dbReference>
<dbReference type="AlphaFoldDB" id="A0A317C9K3"/>
<protein>
    <recommendedName>
        <fullName evidence="6">GH26 domain-containing protein</fullName>
    </recommendedName>
</protein>
<dbReference type="OrthoDB" id="9816550at2"/>
<comment type="similarity">
    <text evidence="1 4">Belongs to the glycosyl hydrolase 26 family.</text>
</comment>
<evidence type="ECO:0000256" key="5">
    <source>
        <dbReference type="SAM" id="SignalP"/>
    </source>
</evidence>
<evidence type="ECO:0000256" key="4">
    <source>
        <dbReference type="PROSITE-ProRule" id="PRU01100"/>
    </source>
</evidence>
<proteinExistence type="inferred from homology"/>
<evidence type="ECO:0000256" key="1">
    <source>
        <dbReference type="ARBA" id="ARBA00007754"/>
    </source>
</evidence>
<dbReference type="PANTHER" id="PTHR40079">
    <property type="entry name" value="MANNAN ENDO-1,4-BETA-MANNOSIDASE E-RELATED"/>
    <property type="match status" value="1"/>
</dbReference>
<reference evidence="7 8" key="1">
    <citation type="submission" date="2018-05" db="EMBL/GenBank/DDBJ databases">
        <title>Leucothrix arctica sp. nov., isolated from Arctic seawater.</title>
        <authorList>
            <person name="Choi A."/>
            <person name="Baek K."/>
        </authorList>
    </citation>
    <scope>NUCLEOTIDE SEQUENCE [LARGE SCALE GENOMIC DNA]</scope>
    <source>
        <strain evidence="7 8">IMCC9719</strain>
    </source>
</reference>
<keyword evidence="2 4" id="KW-0378">Hydrolase</keyword>
<sequence length="414" mass="46062">MKLNKKILCMAVSCLLSAPLVHADTSVGAYVNNDGWSVATIDQFNADTARNAANVNIFSTFSSDWDYLSQPASNIVSRDAVPLITWMPYESASASTDVLLAISSGERDAYIDNWIEGFISWRNSYPADAQPSIMLRFGHEFNGTWYPWGNKPEELKTAWRYLHDRFVAAGINDAVGWVWCANNVDVDDYSDISQYYPGDDYVDWLSLDGYNWGSNYSFTSWKSFDETFSQQYVKMVTLAPSKPVMLAEVSSTEPHDVPDATWNQDGDDSDMAESKEAWVTDMMQSIESNYPAIKSIVWFNTNKELSWGLNLDGNTGLSAYNNAVSGNYFGGPLAIKSAAPEAPVVVEDTSKGRKNKGKTTAKTSLDIKLTGIENALSRVPAVVGQKLLAREAEGIRQMSKENLQSWRLNRLLDQ</sequence>
<dbReference type="Gene3D" id="3.20.20.80">
    <property type="entry name" value="Glycosidases"/>
    <property type="match status" value="1"/>
</dbReference>
<evidence type="ECO:0000256" key="2">
    <source>
        <dbReference type="ARBA" id="ARBA00022801"/>
    </source>
</evidence>
<dbReference type="PROSITE" id="PS51764">
    <property type="entry name" value="GH26"/>
    <property type="match status" value="1"/>
</dbReference>
<accession>A0A317C9K3</accession>
<dbReference type="RefSeq" id="WP_109823838.1">
    <property type="nucleotide sequence ID" value="NZ_QGKL01000035.1"/>
</dbReference>
<feature type="domain" description="GH26" evidence="6">
    <location>
        <begin position="1"/>
        <end position="329"/>
    </location>
</feature>
<gene>
    <name evidence="7" type="ORF">DKT75_12845</name>
</gene>
<dbReference type="EMBL" id="QGKL01000035">
    <property type="protein sequence ID" value="PWQ95226.1"/>
    <property type="molecule type" value="Genomic_DNA"/>
</dbReference>
<feature type="active site" description="Nucleophile" evidence="4">
    <location>
        <position position="248"/>
    </location>
</feature>
<dbReference type="Proteomes" id="UP000245506">
    <property type="component" value="Unassembled WGS sequence"/>
</dbReference>
<name>A0A317C9K3_9GAMM</name>
<feature type="active site" description="Proton donor" evidence="4">
    <location>
        <position position="140"/>
    </location>
</feature>
<keyword evidence="5" id="KW-0732">Signal</keyword>
<comment type="caution">
    <text evidence="7">The sequence shown here is derived from an EMBL/GenBank/DDBJ whole genome shotgun (WGS) entry which is preliminary data.</text>
</comment>
<evidence type="ECO:0000256" key="3">
    <source>
        <dbReference type="ARBA" id="ARBA00023295"/>
    </source>
</evidence>
<dbReference type="GO" id="GO:0016985">
    <property type="term" value="F:mannan endo-1,4-beta-mannosidase activity"/>
    <property type="evidence" value="ECO:0007669"/>
    <property type="project" value="InterPro"/>
</dbReference>
<keyword evidence="3 4" id="KW-0326">Glycosidase</keyword>
<evidence type="ECO:0000313" key="7">
    <source>
        <dbReference type="EMBL" id="PWQ95226.1"/>
    </source>
</evidence>
<dbReference type="Pfam" id="PF02156">
    <property type="entry name" value="Glyco_hydro_26"/>
    <property type="match status" value="1"/>
</dbReference>
<evidence type="ECO:0000259" key="6">
    <source>
        <dbReference type="PROSITE" id="PS51764"/>
    </source>
</evidence>
<dbReference type="PANTHER" id="PTHR40079:SF4">
    <property type="entry name" value="GH26 DOMAIN-CONTAINING PROTEIN-RELATED"/>
    <property type="match status" value="1"/>
</dbReference>
<dbReference type="SUPFAM" id="SSF51445">
    <property type="entry name" value="(Trans)glycosidases"/>
    <property type="match status" value="1"/>
</dbReference>
<dbReference type="InterPro" id="IPR017853">
    <property type="entry name" value="GH"/>
</dbReference>
<feature type="chain" id="PRO_5016259520" description="GH26 domain-containing protein" evidence="5">
    <location>
        <begin position="24"/>
        <end position="414"/>
    </location>
</feature>
<dbReference type="InterPro" id="IPR022790">
    <property type="entry name" value="GH26_dom"/>
</dbReference>
<evidence type="ECO:0000313" key="8">
    <source>
        <dbReference type="Proteomes" id="UP000245506"/>
    </source>
</evidence>
<keyword evidence="8" id="KW-1185">Reference proteome</keyword>